<dbReference type="AlphaFoldDB" id="A0A2W2EWU7"/>
<organism evidence="2 3">
    <name type="scientific">Micromonospora craterilacus</name>
    <dbReference type="NCBI Taxonomy" id="1655439"/>
    <lineage>
        <taxon>Bacteria</taxon>
        <taxon>Bacillati</taxon>
        <taxon>Actinomycetota</taxon>
        <taxon>Actinomycetes</taxon>
        <taxon>Micromonosporales</taxon>
        <taxon>Micromonosporaceae</taxon>
        <taxon>Micromonospora</taxon>
    </lineage>
</organism>
<sequence>MRLRLTTLLATPLLLLVAACAMPVASAAPAQSPASGAPVPAQSYWPGQEELMKAGETVDIAGPRRWPDGYAGVAVDLPAGLLLVYRIPAADVDDEVRALVPQVTVRFVDVAYSARQLAAWNDQVGADTAWWQGRDVLVHGRYVRFGECVVVEVEHPQRDAARITAHYRGVPVCVEQGYPFVPLTAG</sequence>
<dbReference type="Proteomes" id="UP000248924">
    <property type="component" value="Unassembled WGS sequence"/>
</dbReference>
<comment type="caution">
    <text evidence="2">The sequence shown here is derived from an EMBL/GenBank/DDBJ whole genome shotgun (WGS) entry which is preliminary data.</text>
</comment>
<accession>A0A2W2EWU7</accession>
<feature type="chain" id="PRO_5016138277" evidence="1">
    <location>
        <begin position="28"/>
        <end position="186"/>
    </location>
</feature>
<dbReference type="RefSeq" id="WP_111213313.1">
    <property type="nucleotide sequence ID" value="NZ_POTY01000038.1"/>
</dbReference>
<dbReference type="OrthoDB" id="3854600at2"/>
<evidence type="ECO:0000256" key="1">
    <source>
        <dbReference type="SAM" id="SignalP"/>
    </source>
</evidence>
<keyword evidence="1" id="KW-0732">Signal</keyword>
<evidence type="ECO:0000313" key="2">
    <source>
        <dbReference type="EMBL" id="PZG20745.1"/>
    </source>
</evidence>
<keyword evidence="3" id="KW-1185">Reference proteome</keyword>
<dbReference type="PROSITE" id="PS51257">
    <property type="entry name" value="PROKAR_LIPOPROTEIN"/>
    <property type="match status" value="1"/>
</dbReference>
<reference evidence="2 3" key="1">
    <citation type="submission" date="2018-01" db="EMBL/GenBank/DDBJ databases">
        <title>Draft genome sequence of Jishengella sp. NA12.</title>
        <authorList>
            <person name="Sahin N."/>
            <person name="Ay H."/>
            <person name="Saygin H."/>
        </authorList>
    </citation>
    <scope>NUCLEOTIDE SEQUENCE [LARGE SCALE GENOMIC DNA]</scope>
    <source>
        <strain evidence="2 3">NA12</strain>
    </source>
</reference>
<proteinExistence type="predicted"/>
<dbReference type="EMBL" id="POTY01000038">
    <property type="protein sequence ID" value="PZG20745.1"/>
    <property type="molecule type" value="Genomic_DNA"/>
</dbReference>
<protein>
    <submittedName>
        <fullName evidence="2">Uncharacterized protein</fullName>
    </submittedName>
</protein>
<evidence type="ECO:0000313" key="3">
    <source>
        <dbReference type="Proteomes" id="UP000248924"/>
    </source>
</evidence>
<feature type="signal peptide" evidence="1">
    <location>
        <begin position="1"/>
        <end position="27"/>
    </location>
</feature>
<name>A0A2W2EWU7_9ACTN</name>
<gene>
    <name evidence="2" type="ORF">C1I95_08875</name>
</gene>